<gene>
    <name evidence="1" type="ORF">BDN72DRAFT_848351</name>
</gene>
<evidence type="ECO:0000313" key="2">
    <source>
        <dbReference type="Proteomes" id="UP000308600"/>
    </source>
</evidence>
<sequence>MAHFSTTHPPIFRLPVELTLDIFREAAQDPSHLGTIFIVSWVCRRWRDIALQNPSLWTDIDVLIIEFVRASLTRCQGRPASFSINVCEDEDYEPYPIAPILHSLGQIGRLEITGDYRGEFGRTESTDAWMTPAPSLKHLRVSYCDFPVDVFSGVAPCLEHLHLHNCDFDFDTFPRLPALKSLHLGNDWGWKMGSVISARQFVDKLQWSPLLSTLSFEFGLGQVRSGEPGWDERLLLPELRRLSMKLEWASGALQLLNHITIPTDAEIVLDLYQDRYGDCVLIMDALRRCRTAGPPVGSMHSLQMRVAHKEPEHKYYLTERPEEGEIVSLSISFNGRLPLELAERSLQELRLGSLEAFDVAGTERIPAVGSMFWSTFASLPNLRTIEVHHLFAPSFVEHFCLIHRLLTRPALTVHPDKIKKSRPLLVYPALQTLLYEDFGGALNEHVKQLIHGLSVRAAAGRGLTKITVIGSVPLDEEVLDNLKGVVGEVSQITRG</sequence>
<dbReference type="EMBL" id="ML208562">
    <property type="protein sequence ID" value="TFK62761.1"/>
    <property type="molecule type" value="Genomic_DNA"/>
</dbReference>
<protein>
    <submittedName>
        <fullName evidence="1">Uncharacterized protein</fullName>
    </submittedName>
</protein>
<organism evidence="1 2">
    <name type="scientific">Pluteus cervinus</name>
    <dbReference type="NCBI Taxonomy" id="181527"/>
    <lineage>
        <taxon>Eukaryota</taxon>
        <taxon>Fungi</taxon>
        <taxon>Dikarya</taxon>
        <taxon>Basidiomycota</taxon>
        <taxon>Agaricomycotina</taxon>
        <taxon>Agaricomycetes</taxon>
        <taxon>Agaricomycetidae</taxon>
        <taxon>Agaricales</taxon>
        <taxon>Pluteineae</taxon>
        <taxon>Pluteaceae</taxon>
        <taxon>Pluteus</taxon>
    </lineage>
</organism>
<keyword evidence="2" id="KW-1185">Reference proteome</keyword>
<dbReference type="Proteomes" id="UP000308600">
    <property type="component" value="Unassembled WGS sequence"/>
</dbReference>
<evidence type="ECO:0000313" key="1">
    <source>
        <dbReference type="EMBL" id="TFK62761.1"/>
    </source>
</evidence>
<proteinExistence type="predicted"/>
<accession>A0ACD3AAY5</accession>
<name>A0ACD3AAY5_9AGAR</name>
<reference evidence="1 2" key="1">
    <citation type="journal article" date="2019" name="Nat. Ecol. Evol.">
        <title>Megaphylogeny resolves global patterns of mushroom evolution.</title>
        <authorList>
            <person name="Varga T."/>
            <person name="Krizsan K."/>
            <person name="Foldi C."/>
            <person name="Dima B."/>
            <person name="Sanchez-Garcia M."/>
            <person name="Sanchez-Ramirez S."/>
            <person name="Szollosi G.J."/>
            <person name="Szarkandi J.G."/>
            <person name="Papp V."/>
            <person name="Albert L."/>
            <person name="Andreopoulos W."/>
            <person name="Angelini C."/>
            <person name="Antonin V."/>
            <person name="Barry K.W."/>
            <person name="Bougher N.L."/>
            <person name="Buchanan P."/>
            <person name="Buyck B."/>
            <person name="Bense V."/>
            <person name="Catcheside P."/>
            <person name="Chovatia M."/>
            <person name="Cooper J."/>
            <person name="Damon W."/>
            <person name="Desjardin D."/>
            <person name="Finy P."/>
            <person name="Geml J."/>
            <person name="Haridas S."/>
            <person name="Hughes K."/>
            <person name="Justo A."/>
            <person name="Karasinski D."/>
            <person name="Kautmanova I."/>
            <person name="Kiss B."/>
            <person name="Kocsube S."/>
            <person name="Kotiranta H."/>
            <person name="LaButti K.M."/>
            <person name="Lechner B.E."/>
            <person name="Liimatainen K."/>
            <person name="Lipzen A."/>
            <person name="Lukacs Z."/>
            <person name="Mihaltcheva S."/>
            <person name="Morgado L.N."/>
            <person name="Niskanen T."/>
            <person name="Noordeloos M.E."/>
            <person name="Ohm R.A."/>
            <person name="Ortiz-Santana B."/>
            <person name="Ovrebo C."/>
            <person name="Racz N."/>
            <person name="Riley R."/>
            <person name="Savchenko A."/>
            <person name="Shiryaev A."/>
            <person name="Soop K."/>
            <person name="Spirin V."/>
            <person name="Szebenyi C."/>
            <person name="Tomsovsky M."/>
            <person name="Tulloss R.E."/>
            <person name="Uehling J."/>
            <person name="Grigoriev I.V."/>
            <person name="Vagvolgyi C."/>
            <person name="Papp T."/>
            <person name="Martin F.M."/>
            <person name="Miettinen O."/>
            <person name="Hibbett D.S."/>
            <person name="Nagy L.G."/>
        </authorList>
    </citation>
    <scope>NUCLEOTIDE SEQUENCE [LARGE SCALE GENOMIC DNA]</scope>
    <source>
        <strain evidence="1 2">NL-1719</strain>
    </source>
</reference>